<keyword evidence="3 4" id="KW-0067">ATP-binding</keyword>
<gene>
    <name evidence="7" type="ORF">J8273_6463</name>
</gene>
<dbReference type="EMBL" id="JAHDYR010000053">
    <property type="protein sequence ID" value="KAG9391687.1"/>
    <property type="molecule type" value="Genomic_DNA"/>
</dbReference>
<keyword evidence="2 4" id="KW-0547">Nucleotide-binding</keyword>
<feature type="compositionally biased region" description="Polar residues" evidence="5">
    <location>
        <begin position="648"/>
        <end position="657"/>
    </location>
</feature>
<dbReference type="SUPFAM" id="SSF56112">
    <property type="entry name" value="Protein kinase-like (PK-like)"/>
    <property type="match status" value="1"/>
</dbReference>
<feature type="compositionally biased region" description="Acidic residues" evidence="5">
    <location>
        <begin position="658"/>
        <end position="667"/>
    </location>
</feature>
<proteinExistence type="predicted"/>
<dbReference type="InterPro" id="IPR016024">
    <property type="entry name" value="ARM-type_fold"/>
</dbReference>
<reference evidence="7" key="1">
    <citation type="submission" date="2021-05" db="EMBL/GenBank/DDBJ databases">
        <title>A free-living protist that lacks canonical eukaryotic 1 DNA replication and segregation systems.</title>
        <authorList>
            <person name="Salas-Leiva D.E."/>
            <person name="Tromer E.C."/>
            <person name="Curtis B.A."/>
            <person name="Jerlstrom-Hultqvist J."/>
            <person name="Kolisko M."/>
            <person name="Yi Z."/>
            <person name="Salas-Leiva J.S."/>
            <person name="Gallot-Lavallee L."/>
            <person name="Kops G.J.P.L."/>
            <person name="Archibald J.M."/>
            <person name="Simpson A.G.B."/>
            <person name="Roger A.J."/>
        </authorList>
    </citation>
    <scope>NUCLEOTIDE SEQUENCE</scope>
    <source>
        <strain evidence="7">BICM</strain>
    </source>
</reference>
<dbReference type="CDD" id="cd06627">
    <property type="entry name" value="STKc_Cdc7_like"/>
    <property type="match status" value="1"/>
</dbReference>
<feature type="binding site" evidence="4">
    <location>
        <position position="47"/>
    </location>
    <ligand>
        <name>ATP</name>
        <dbReference type="ChEBI" id="CHEBI:30616"/>
    </ligand>
</feature>
<dbReference type="InterPro" id="IPR050629">
    <property type="entry name" value="STE20/SPS1-PAK"/>
</dbReference>
<evidence type="ECO:0000259" key="6">
    <source>
        <dbReference type="PROSITE" id="PS50011"/>
    </source>
</evidence>
<dbReference type="InterPro" id="IPR011989">
    <property type="entry name" value="ARM-like"/>
</dbReference>
<dbReference type="Pfam" id="PF00069">
    <property type="entry name" value="Pkinase"/>
    <property type="match status" value="1"/>
</dbReference>
<feature type="domain" description="Protein kinase" evidence="6">
    <location>
        <begin position="14"/>
        <end position="274"/>
    </location>
</feature>
<evidence type="ECO:0000256" key="1">
    <source>
        <dbReference type="ARBA" id="ARBA00012513"/>
    </source>
</evidence>
<comment type="caution">
    <text evidence="7">The sequence shown here is derived from an EMBL/GenBank/DDBJ whole genome shotgun (WGS) entry which is preliminary data.</text>
</comment>
<dbReference type="SMART" id="SM00220">
    <property type="entry name" value="S_TKc"/>
    <property type="match status" value="1"/>
</dbReference>
<evidence type="ECO:0000256" key="5">
    <source>
        <dbReference type="SAM" id="MobiDB-lite"/>
    </source>
</evidence>
<dbReference type="PROSITE" id="PS00108">
    <property type="entry name" value="PROTEIN_KINASE_ST"/>
    <property type="match status" value="1"/>
</dbReference>
<dbReference type="SUPFAM" id="SSF48371">
    <property type="entry name" value="ARM repeat"/>
    <property type="match status" value="1"/>
</dbReference>
<evidence type="ECO:0000313" key="8">
    <source>
        <dbReference type="Proteomes" id="UP000717585"/>
    </source>
</evidence>
<dbReference type="EC" id="2.7.11.1" evidence="1"/>
<dbReference type="PROSITE" id="PS50011">
    <property type="entry name" value="PROTEIN_KINASE_DOM"/>
    <property type="match status" value="1"/>
</dbReference>
<keyword evidence="7" id="KW-0418">Kinase</keyword>
<dbReference type="PANTHER" id="PTHR48012:SF26">
    <property type="entry name" value="SERINE_THREONINE-PROTEIN KINASE DDB_G0283821-RELATED"/>
    <property type="match status" value="1"/>
</dbReference>
<name>A0A8J6E2A9_9EUKA</name>
<dbReference type="InterPro" id="IPR000719">
    <property type="entry name" value="Prot_kinase_dom"/>
</dbReference>
<keyword evidence="7" id="KW-0808">Transferase</keyword>
<feature type="region of interest" description="Disordered" evidence="5">
    <location>
        <begin position="352"/>
        <end position="381"/>
    </location>
</feature>
<dbReference type="PANTHER" id="PTHR48012">
    <property type="entry name" value="STERILE20-LIKE KINASE, ISOFORM B-RELATED"/>
    <property type="match status" value="1"/>
</dbReference>
<dbReference type="Gene3D" id="1.10.510.10">
    <property type="entry name" value="Transferase(Phosphotransferase) domain 1"/>
    <property type="match status" value="1"/>
</dbReference>
<dbReference type="InterPro" id="IPR017441">
    <property type="entry name" value="Protein_kinase_ATP_BS"/>
</dbReference>
<accession>A0A8J6E2A9</accession>
<dbReference type="AlphaFoldDB" id="A0A8J6E2A9"/>
<evidence type="ECO:0000256" key="2">
    <source>
        <dbReference type="ARBA" id="ARBA00022741"/>
    </source>
</evidence>
<evidence type="ECO:0000313" key="7">
    <source>
        <dbReference type="EMBL" id="KAG9391687.1"/>
    </source>
</evidence>
<sequence>MPSVEGKIILNGSYQLGKEIGRGGYGSVYRAIDISNNPTCGTTVAIKALNIKGMDKEEQRATMMEIDLLSKLHHTNIVQYVQSDVESDTLYIVMEYIENGPITSMVKDVHKAGAQVPENAVARYVYRTLVGLAYLHSEGVIHRDIKGANILMTKDGIPKLADFGVSIASDDASAEEIDVVGTPYWMAPEVIEMTGLSTASDIWSLGSTVVELFTGSPPYFEMAPMPAMYRIVQDDCPPLPPQISVLCKNFLMKTFQKDPNLRQSAKQLLKDPWFALFCRDEVETTRLKAFADDGDVDADMELIMPAPSKGPKLIQLGSTDALKASTTTAEQKLTMFGDDDDDADFDDFAESDAFESESDDDKPLKLSLPAAKPATADDDDDFSAFDEVVDPEEAARVAAEEYAVLQLRKEAEECIASMCTAEGTATASTRLLELLDTRPQLISEVPQRVGLMVLVDMLEFHADSKQGRRAKSDPHADVARVLMIINALCKEASVMKGLVLVGALSPLLSFSKSPSPQVRIEVITFLRLMVGLIPGHDSAMEQRQSVQALYSSGGVAALVQLLGIPKNPSNGDLFVAVTALHFINELFSITQDVRRADLVRLLAKHVTPVPLVGLLTSITTLDSGRLKEVATRYAALAKKPEPPAVAQESESSEGWSSTDEDEGEAPDAEPQSTEPAPETPVDLFAVSDTILGLLTSLSQTNDAVVLGALARREVITTLVSVVDGKGLIPSQLLELLRVFRQMSVTRFQPLLTALADCGAIEAIVPLLSEQTIDCYNRTYPECVPAPAQTVWNHIVFILYYTCKLNPDRLSLAAMHGLYSYLAVIATSSRVAVKEFALPMLFEIPRLLDNPKQRARINLGEMSPSVLFELLRDPTRCTHALDALVAWCRAGGKKGKENAVRTHILKDSTFTTSDGDTSALGLIIGVSKLLETQGERYIKYMATSGELLRLDADIRNKVIQHNNFEFVRMLVRTLLEGKVPITAQNEVSKILSLVFVQSDDLLELGHSKVLGFRPQLESIVKESKSIFVKKRVEKILESLPLATAYP</sequence>
<dbReference type="OrthoDB" id="8693905at2759"/>
<protein>
    <recommendedName>
        <fullName evidence="1">non-specific serine/threonine protein kinase</fullName>
        <ecNumber evidence="1">2.7.11.1</ecNumber>
    </recommendedName>
</protein>
<dbReference type="GO" id="GO:0004674">
    <property type="term" value="F:protein serine/threonine kinase activity"/>
    <property type="evidence" value="ECO:0007669"/>
    <property type="project" value="UniProtKB-EC"/>
</dbReference>
<feature type="region of interest" description="Disordered" evidence="5">
    <location>
        <begin position="640"/>
        <end position="679"/>
    </location>
</feature>
<dbReference type="Gene3D" id="1.25.10.10">
    <property type="entry name" value="Leucine-rich Repeat Variant"/>
    <property type="match status" value="1"/>
</dbReference>
<dbReference type="GO" id="GO:0005737">
    <property type="term" value="C:cytoplasm"/>
    <property type="evidence" value="ECO:0007669"/>
    <property type="project" value="TreeGrafter"/>
</dbReference>
<dbReference type="InterPro" id="IPR011009">
    <property type="entry name" value="Kinase-like_dom_sf"/>
</dbReference>
<evidence type="ECO:0000256" key="3">
    <source>
        <dbReference type="ARBA" id="ARBA00022840"/>
    </source>
</evidence>
<dbReference type="InterPro" id="IPR008271">
    <property type="entry name" value="Ser/Thr_kinase_AS"/>
</dbReference>
<evidence type="ECO:0000256" key="4">
    <source>
        <dbReference type="PROSITE-ProRule" id="PRU10141"/>
    </source>
</evidence>
<organism evidence="7 8">
    <name type="scientific">Carpediemonas membranifera</name>
    <dbReference type="NCBI Taxonomy" id="201153"/>
    <lineage>
        <taxon>Eukaryota</taxon>
        <taxon>Metamonada</taxon>
        <taxon>Carpediemonas-like organisms</taxon>
        <taxon>Carpediemonas</taxon>
    </lineage>
</organism>
<dbReference type="Proteomes" id="UP000717585">
    <property type="component" value="Unassembled WGS sequence"/>
</dbReference>
<keyword evidence="8" id="KW-1185">Reference proteome</keyword>
<dbReference type="PROSITE" id="PS00107">
    <property type="entry name" value="PROTEIN_KINASE_ATP"/>
    <property type="match status" value="1"/>
</dbReference>
<dbReference type="GO" id="GO:0005524">
    <property type="term" value="F:ATP binding"/>
    <property type="evidence" value="ECO:0007669"/>
    <property type="project" value="UniProtKB-UniRule"/>
</dbReference>